<evidence type="ECO:0000256" key="5">
    <source>
        <dbReference type="ARBA" id="ARBA00022723"/>
    </source>
</evidence>
<organism evidence="14 15">
    <name type="scientific">Methanocaldococcus lauensis</name>
    <dbReference type="NCBI Taxonomy" id="2546128"/>
    <lineage>
        <taxon>Archaea</taxon>
        <taxon>Methanobacteriati</taxon>
        <taxon>Methanobacteriota</taxon>
        <taxon>Methanomada group</taxon>
        <taxon>Methanococci</taxon>
        <taxon>Methanococcales</taxon>
        <taxon>Methanocaldococcaceae</taxon>
        <taxon>Methanocaldococcus</taxon>
    </lineage>
</organism>
<keyword evidence="7" id="KW-0067">ATP-binding</keyword>
<keyword evidence="8" id="KW-0460">Magnesium</keyword>
<dbReference type="Proteomes" id="UP000679213">
    <property type="component" value="Chromosome I"/>
</dbReference>
<dbReference type="InterPro" id="IPR043519">
    <property type="entry name" value="NT_sf"/>
</dbReference>
<evidence type="ECO:0000259" key="13">
    <source>
        <dbReference type="Pfam" id="PF01909"/>
    </source>
</evidence>
<keyword evidence="6" id="KW-0547">Nucleotide-binding</keyword>
<dbReference type="Pfam" id="PF01909">
    <property type="entry name" value="NTP_transf_2"/>
    <property type="match status" value="1"/>
</dbReference>
<dbReference type="PANTHER" id="PTHR33571">
    <property type="entry name" value="SSL8005 PROTEIN"/>
    <property type="match status" value="1"/>
</dbReference>
<evidence type="ECO:0000256" key="7">
    <source>
        <dbReference type="ARBA" id="ARBA00022840"/>
    </source>
</evidence>
<dbReference type="AlphaFoldDB" id="A0A8D6PQ88"/>
<evidence type="ECO:0000256" key="11">
    <source>
        <dbReference type="ARBA" id="ARBA00047518"/>
    </source>
</evidence>
<dbReference type="InterPro" id="IPR052038">
    <property type="entry name" value="Type-VII_TA_antitoxin"/>
</dbReference>
<evidence type="ECO:0000256" key="9">
    <source>
        <dbReference type="ARBA" id="ARBA00034531"/>
    </source>
</evidence>
<keyword evidence="4" id="KW-0548">Nucleotidyltransferase</keyword>
<keyword evidence="15" id="KW-1185">Reference proteome</keyword>
<evidence type="ECO:0000313" key="14">
    <source>
        <dbReference type="EMBL" id="CAB3288021.1"/>
    </source>
</evidence>
<evidence type="ECO:0000313" key="15">
    <source>
        <dbReference type="Proteomes" id="UP000679213"/>
    </source>
</evidence>
<name>A0A8D6PQ88_9EURY</name>
<comment type="catalytic activity">
    <reaction evidence="12">
        <text>L-tyrosyl-[protein] + ATP = O-(5'-adenylyl)-L-tyrosyl-[protein] + diphosphate</text>
        <dbReference type="Rhea" id="RHEA:54288"/>
        <dbReference type="Rhea" id="RHEA-COMP:10136"/>
        <dbReference type="Rhea" id="RHEA-COMP:13846"/>
        <dbReference type="ChEBI" id="CHEBI:30616"/>
        <dbReference type="ChEBI" id="CHEBI:33019"/>
        <dbReference type="ChEBI" id="CHEBI:46858"/>
        <dbReference type="ChEBI" id="CHEBI:83624"/>
        <dbReference type="EC" id="2.7.7.108"/>
    </reaction>
</comment>
<evidence type="ECO:0000256" key="1">
    <source>
        <dbReference type="ARBA" id="ARBA00001946"/>
    </source>
</evidence>
<evidence type="ECO:0000256" key="2">
    <source>
        <dbReference type="ARBA" id="ARBA00022649"/>
    </source>
</evidence>
<comment type="catalytic activity">
    <reaction evidence="11">
        <text>O-(5'-adenylyl)-L-tyrosyl-[protein] + ATP = O-[5'-(adenylyl-(5'-&gt;3')-adenylyl)]-L-tyrosyl-[protein] + diphosphate</text>
        <dbReference type="Rhea" id="RHEA:66528"/>
        <dbReference type="Rhea" id="RHEA-COMP:13846"/>
        <dbReference type="Rhea" id="RHEA-COMP:17046"/>
        <dbReference type="ChEBI" id="CHEBI:30616"/>
        <dbReference type="ChEBI" id="CHEBI:33019"/>
        <dbReference type="ChEBI" id="CHEBI:83624"/>
        <dbReference type="ChEBI" id="CHEBI:167160"/>
    </reaction>
</comment>
<protein>
    <recommendedName>
        <fullName evidence="9">protein adenylyltransferase</fullName>
        <ecNumber evidence="9">2.7.7.108</ecNumber>
    </recommendedName>
</protein>
<dbReference type="EMBL" id="LR792632">
    <property type="protein sequence ID" value="CAB3288021.1"/>
    <property type="molecule type" value="Genomic_DNA"/>
</dbReference>
<dbReference type="CDD" id="cd05403">
    <property type="entry name" value="NT_KNTase_like"/>
    <property type="match status" value="1"/>
</dbReference>
<accession>A0A8D6PQ88</accession>
<dbReference type="GO" id="GO:0070733">
    <property type="term" value="F:AMPylase activity"/>
    <property type="evidence" value="ECO:0007669"/>
    <property type="project" value="UniProtKB-EC"/>
</dbReference>
<evidence type="ECO:0000256" key="3">
    <source>
        <dbReference type="ARBA" id="ARBA00022679"/>
    </source>
</evidence>
<dbReference type="GO" id="GO:0005524">
    <property type="term" value="F:ATP binding"/>
    <property type="evidence" value="ECO:0007669"/>
    <property type="project" value="UniProtKB-KW"/>
</dbReference>
<keyword evidence="2" id="KW-1277">Toxin-antitoxin system</keyword>
<comment type="cofactor">
    <cofactor evidence="1">
        <name>Mg(2+)</name>
        <dbReference type="ChEBI" id="CHEBI:18420"/>
    </cofactor>
</comment>
<dbReference type="KEGG" id="mesg:MLAUSG7_0507"/>
<proteinExistence type="inferred from homology"/>
<gene>
    <name evidence="14" type="ORF">MLAUSG7_0507</name>
</gene>
<dbReference type="Gene3D" id="3.30.460.10">
    <property type="entry name" value="Beta Polymerase, domain 2"/>
    <property type="match status" value="1"/>
</dbReference>
<dbReference type="InterPro" id="IPR002934">
    <property type="entry name" value="Polymerase_NTP_transf_dom"/>
</dbReference>
<reference evidence="14 15" key="1">
    <citation type="submission" date="2020-04" db="EMBL/GenBank/DDBJ databases">
        <authorList>
            <consortium name="Genoscope - CEA"/>
            <person name="William W."/>
        </authorList>
    </citation>
    <scope>NUCLEOTIDE SEQUENCE [LARGE SCALE GENOMIC DNA]</scope>
    <source>
        <strain evidence="14 15">SG7</strain>
    </source>
</reference>
<keyword evidence="3" id="KW-0808">Transferase</keyword>
<feature type="domain" description="Polymerase nucleotidyl transferase" evidence="13">
    <location>
        <begin position="16"/>
        <end position="101"/>
    </location>
</feature>
<comment type="similarity">
    <text evidence="10">Belongs to the MntA antitoxin family.</text>
</comment>
<evidence type="ECO:0000256" key="8">
    <source>
        <dbReference type="ARBA" id="ARBA00022842"/>
    </source>
</evidence>
<evidence type="ECO:0000256" key="12">
    <source>
        <dbReference type="ARBA" id="ARBA00048696"/>
    </source>
</evidence>
<evidence type="ECO:0000256" key="4">
    <source>
        <dbReference type="ARBA" id="ARBA00022695"/>
    </source>
</evidence>
<evidence type="ECO:0000256" key="6">
    <source>
        <dbReference type="ARBA" id="ARBA00022741"/>
    </source>
</evidence>
<sequence>MVKDMELNKEVILTTLRKHKNELKNFGVKRIGLFGSYARNEQKESSDIDFIVEFEKGKATYDNYIGLITYLENLFNKKVDLLTVEGLKTIRVKEVKEEIEKGVIYV</sequence>
<evidence type="ECO:0000256" key="10">
    <source>
        <dbReference type="ARBA" id="ARBA00038276"/>
    </source>
</evidence>
<keyword evidence="5" id="KW-0479">Metal-binding</keyword>
<dbReference type="PANTHER" id="PTHR33571:SF14">
    <property type="entry name" value="PROTEIN ADENYLYLTRANSFERASE MJ0435-RELATED"/>
    <property type="match status" value="1"/>
</dbReference>
<dbReference type="EC" id="2.7.7.108" evidence="9"/>
<dbReference type="SUPFAM" id="SSF81301">
    <property type="entry name" value="Nucleotidyltransferase"/>
    <property type="match status" value="1"/>
</dbReference>
<dbReference type="GO" id="GO:0046872">
    <property type="term" value="F:metal ion binding"/>
    <property type="evidence" value="ECO:0007669"/>
    <property type="project" value="UniProtKB-KW"/>
</dbReference>